<protein>
    <submittedName>
        <fullName evidence="2">Uncharacterized protein</fullName>
    </submittedName>
</protein>
<dbReference type="AlphaFoldDB" id="A0AA40AHZ7"/>
<feature type="region of interest" description="Disordered" evidence="1">
    <location>
        <begin position="220"/>
        <end position="239"/>
    </location>
</feature>
<accession>A0AA40AHZ7</accession>
<evidence type="ECO:0000256" key="1">
    <source>
        <dbReference type="SAM" id="MobiDB-lite"/>
    </source>
</evidence>
<organism evidence="2 3">
    <name type="scientific">Lasiosphaeris hirsuta</name>
    <dbReference type="NCBI Taxonomy" id="260670"/>
    <lineage>
        <taxon>Eukaryota</taxon>
        <taxon>Fungi</taxon>
        <taxon>Dikarya</taxon>
        <taxon>Ascomycota</taxon>
        <taxon>Pezizomycotina</taxon>
        <taxon>Sordariomycetes</taxon>
        <taxon>Sordariomycetidae</taxon>
        <taxon>Sordariales</taxon>
        <taxon>Lasiosphaeriaceae</taxon>
        <taxon>Lasiosphaeris</taxon>
    </lineage>
</organism>
<keyword evidence="3" id="KW-1185">Reference proteome</keyword>
<proteinExistence type="predicted"/>
<gene>
    <name evidence="2" type="ORF">B0H67DRAFT_554525</name>
</gene>
<feature type="compositionally biased region" description="Acidic residues" evidence="1">
    <location>
        <begin position="226"/>
        <end position="236"/>
    </location>
</feature>
<sequence>MAPPKTYLLPSTFDIPSIPLGNLLANPYTPLRALAVLPADHHPPTTTTVQTNLSITRTAGRSASATLSAQLLGLVGLRFSAEISTTTSTTYSAARVTTQSFAGDPDEAVIYKAVTESLRASRVLGVWGGKLFLVVGVKVAEGFTVARETGVRKGVGLGGDGPAVPGVDVGGEVAGLSERGETDEYGVEGEVVIGYRVLVIRRKGWKGEAMELEEYRTRNEGRMLGDDSDGGEEEPGVDATELLAEDLDMENEDMSVKRFIVDSEEGQAVVLSVA</sequence>
<comment type="caution">
    <text evidence="2">The sequence shown here is derived from an EMBL/GenBank/DDBJ whole genome shotgun (WGS) entry which is preliminary data.</text>
</comment>
<evidence type="ECO:0000313" key="3">
    <source>
        <dbReference type="Proteomes" id="UP001172102"/>
    </source>
</evidence>
<dbReference type="Proteomes" id="UP001172102">
    <property type="component" value="Unassembled WGS sequence"/>
</dbReference>
<name>A0AA40AHZ7_9PEZI</name>
<reference evidence="2" key="1">
    <citation type="submission" date="2023-06" db="EMBL/GenBank/DDBJ databases">
        <title>Genome-scale phylogeny and comparative genomics of the fungal order Sordariales.</title>
        <authorList>
            <consortium name="Lawrence Berkeley National Laboratory"/>
            <person name="Hensen N."/>
            <person name="Bonometti L."/>
            <person name="Westerberg I."/>
            <person name="Brannstrom I.O."/>
            <person name="Guillou S."/>
            <person name="Cros-Aarteil S."/>
            <person name="Calhoun S."/>
            <person name="Haridas S."/>
            <person name="Kuo A."/>
            <person name="Mondo S."/>
            <person name="Pangilinan J."/>
            <person name="Riley R."/>
            <person name="Labutti K."/>
            <person name="Andreopoulos B."/>
            <person name="Lipzen A."/>
            <person name="Chen C."/>
            <person name="Yanf M."/>
            <person name="Daum C."/>
            <person name="Ng V."/>
            <person name="Clum A."/>
            <person name="Steindorff A."/>
            <person name="Ohm R."/>
            <person name="Martin F."/>
            <person name="Silar P."/>
            <person name="Natvig D."/>
            <person name="Lalanne C."/>
            <person name="Gautier V."/>
            <person name="Ament-Velasquez S.L."/>
            <person name="Kruys A."/>
            <person name="Hutchinson M.I."/>
            <person name="Powell A.J."/>
            <person name="Barry K."/>
            <person name="Miller A.N."/>
            <person name="Grigoriev I.V."/>
            <person name="Debuchy R."/>
            <person name="Gladieux P."/>
            <person name="Thoren M.H."/>
            <person name="Johannesson H."/>
        </authorList>
    </citation>
    <scope>NUCLEOTIDE SEQUENCE</scope>
    <source>
        <strain evidence="2">SMH4607-1</strain>
    </source>
</reference>
<dbReference type="EMBL" id="JAUKUA010000004">
    <property type="protein sequence ID" value="KAK0716160.1"/>
    <property type="molecule type" value="Genomic_DNA"/>
</dbReference>
<evidence type="ECO:0000313" key="2">
    <source>
        <dbReference type="EMBL" id="KAK0716160.1"/>
    </source>
</evidence>